<name>A0A919N1P4_9ACTN</name>
<accession>A0A919N1P4</accession>
<dbReference type="Proteomes" id="UP000636960">
    <property type="component" value="Unassembled WGS sequence"/>
</dbReference>
<proteinExistence type="predicted"/>
<dbReference type="EMBL" id="BOMV01000116">
    <property type="protein sequence ID" value="GIF01991.1"/>
    <property type="molecule type" value="Genomic_DNA"/>
</dbReference>
<dbReference type="AlphaFoldDB" id="A0A919N1P4"/>
<organism evidence="1 2">
    <name type="scientific">Paractinoplanes rishiriensis</name>
    <dbReference type="NCBI Taxonomy" id="1050105"/>
    <lineage>
        <taxon>Bacteria</taxon>
        <taxon>Bacillati</taxon>
        <taxon>Actinomycetota</taxon>
        <taxon>Actinomycetes</taxon>
        <taxon>Micromonosporales</taxon>
        <taxon>Micromonosporaceae</taxon>
        <taxon>Paractinoplanes</taxon>
    </lineage>
</organism>
<evidence type="ECO:0000313" key="1">
    <source>
        <dbReference type="EMBL" id="GIF01991.1"/>
    </source>
</evidence>
<protein>
    <submittedName>
        <fullName evidence="1">Uncharacterized protein</fullName>
    </submittedName>
</protein>
<comment type="caution">
    <text evidence="1">The sequence shown here is derived from an EMBL/GenBank/DDBJ whole genome shotgun (WGS) entry which is preliminary data.</text>
</comment>
<gene>
    <name evidence="1" type="ORF">Ari01nite_94550</name>
</gene>
<sequence length="119" mass="12368">MAPEREGNLAGDSLLLSWAQKKPVRCLPVRPAMVSPGVVPVRREAAVVLGGAGWAVGAGRKIAADRSYGRWARAVSGPRRAEPEVVRAVRCGGSGEMSSHRSPLTQLVPVALPGPALVG</sequence>
<keyword evidence="2" id="KW-1185">Reference proteome</keyword>
<reference evidence="1" key="1">
    <citation type="submission" date="2021-01" db="EMBL/GenBank/DDBJ databases">
        <title>Whole genome shotgun sequence of Actinoplanes rishiriensis NBRC 108556.</title>
        <authorList>
            <person name="Komaki H."/>
            <person name="Tamura T."/>
        </authorList>
    </citation>
    <scope>NUCLEOTIDE SEQUENCE</scope>
    <source>
        <strain evidence="1">NBRC 108556</strain>
    </source>
</reference>
<evidence type="ECO:0000313" key="2">
    <source>
        <dbReference type="Proteomes" id="UP000636960"/>
    </source>
</evidence>